<evidence type="ECO:0000313" key="7">
    <source>
        <dbReference type="EMBL" id="MFB0835999.1"/>
    </source>
</evidence>
<evidence type="ECO:0000256" key="2">
    <source>
        <dbReference type="ARBA" id="ARBA00022692"/>
    </source>
</evidence>
<evidence type="ECO:0000256" key="3">
    <source>
        <dbReference type="ARBA" id="ARBA00022989"/>
    </source>
</evidence>
<feature type="transmembrane region" description="Helical" evidence="5">
    <location>
        <begin position="21"/>
        <end position="44"/>
    </location>
</feature>
<keyword evidence="8" id="KW-1185">Reference proteome</keyword>
<feature type="transmembrane region" description="Helical" evidence="5">
    <location>
        <begin position="50"/>
        <end position="68"/>
    </location>
</feature>
<evidence type="ECO:0000313" key="8">
    <source>
        <dbReference type="Proteomes" id="UP001575652"/>
    </source>
</evidence>
<dbReference type="RefSeq" id="WP_373973176.1">
    <property type="nucleotide sequence ID" value="NZ_JBHDLJ010000016.1"/>
</dbReference>
<dbReference type="InterPro" id="IPR049453">
    <property type="entry name" value="Memb_transporter_dom"/>
</dbReference>
<comment type="subcellular location">
    <subcellularLocation>
        <location evidence="1">Membrane</location>
        <topology evidence="1">Multi-pass membrane protein</topology>
    </subcellularLocation>
</comment>
<accession>A0ABV4UQQ4</accession>
<dbReference type="EMBL" id="JBHDLJ010000016">
    <property type="protein sequence ID" value="MFB0835999.1"/>
    <property type="molecule type" value="Genomic_DNA"/>
</dbReference>
<keyword evidence="3 5" id="KW-1133">Transmembrane helix</keyword>
<feature type="transmembrane region" description="Helical" evidence="5">
    <location>
        <begin position="80"/>
        <end position="97"/>
    </location>
</feature>
<evidence type="ECO:0000256" key="4">
    <source>
        <dbReference type="ARBA" id="ARBA00023136"/>
    </source>
</evidence>
<dbReference type="Pfam" id="PF13515">
    <property type="entry name" value="FUSC_2"/>
    <property type="match status" value="1"/>
</dbReference>
<proteinExistence type="predicted"/>
<sequence>MKQANPLRRAAGFTRRRTRVGLLRVRSSLLKIVQITVCAVSAYWFAEFVLGHEGPLFAATSAMIALGFGRDTRMRRTLEVALGCTLGILIGDILLSVLGTGPWQAAVVVFISLVIARFLDSGTIFSTQLGLQSLLVVLLPAPSDGVFARSADAIVGGVIALVITVLTPRDPRREPASDLRELFRELSGVLRECSLALRESDSTRAWHALVRARGTQQLMDAIPAALRGAREIATVSPAFRRQRGELERLRRLSTQADLAMRNSRVFSRRLASVITHAALADEAIGPLSQFLDELADAVDELGRSVAEPQQAARDRAEHVARTELAACASQLSPRTFGVTGLQGEGLILLLRPMLVDLMEGAGIDHDEAARYLPRL</sequence>
<keyword evidence="2 5" id="KW-0812">Transmembrane</keyword>
<comment type="caution">
    <text evidence="7">The sequence shown here is derived from an EMBL/GenBank/DDBJ whole genome shotgun (WGS) entry which is preliminary data.</text>
</comment>
<gene>
    <name evidence="7" type="ORF">ACETWP_15525</name>
</gene>
<dbReference type="Proteomes" id="UP001575652">
    <property type="component" value="Unassembled WGS sequence"/>
</dbReference>
<evidence type="ECO:0000259" key="6">
    <source>
        <dbReference type="Pfam" id="PF13515"/>
    </source>
</evidence>
<feature type="domain" description="Integral membrane bound transporter" evidence="6">
    <location>
        <begin position="43"/>
        <end position="163"/>
    </location>
</feature>
<protein>
    <submittedName>
        <fullName evidence="7">Aromatic acid exporter family protein</fullName>
    </submittedName>
</protein>
<reference evidence="7 8" key="1">
    <citation type="submission" date="2024-09" db="EMBL/GenBank/DDBJ databases">
        <authorList>
            <person name="Salinas-Garcia M.A."/>
            <person name="Prieme A."/>
        </authorList>
    </citation>
    <scope>NUCLEOTIDE SEQUENCE [LARGE SCALE GENOMIC DNA]</scope>
    <source>
        <strain evidence="7 8">DSM 21081</strain>
    </source>
</reference>
<evidence type="ECO:0000256" key="1">
    <source>
        <dbReference type="ARBA" id="ARBA00004141"/>
    </source>
</evidence>
<organism evidence="7 8">
    <name type="scientific">Arthrobacter halodurans</name>
    <dbReference type="NCBI Taxonomy" id="516699"/>
    <lineage>
        <taxon>Bacteria</taxon>
        <taxon>Bacillati</taxon>
        <taxon>Actinomycetota</taxon>
        <taxon>Actinomycetes</taxon>
        <taxon>Micrococcales</taxon>
        <taxon>Micrococcaceae</taxon>
        <taxon>Arthrobacter</taxon>
    </lineage>
</organism>
<keyword evidence="4 5" id="KW-0472">Membrane</keyword>
<evidence type="ECO:0000256" key="5">
    <source>
        <dbReference type="SAM" id="Phobius"/>
    </source>
</evidence>
<name>A0ABV4UQQ4_9MICC</name>